<keyword evidence="1" id="KW-0812">Transmembrane</keyword>
<keyword evidence="1" id="KW-0472">Membrane</keyword>
<evidence type="ECO:0000313" key="4">
    <source>
        <dbReference type="Proteomes" id="UP000708208"/>
    </source>
</evidence>
<protein>
    <submittedName>
        <fullName evidence="3">Uncharacterized protein</fullName>
    </submittedName>
</protein>
<comment type="caution">
    <text evidence="3">The sequence shown here is derived from an EMBL/GenBank/DDBJ whole genome shotgun (WGS) entry which is preliminary data.</text>
</comment>
<keyword evidence="2" id="KW-0732">Signal</keyword>
<feature type="signal peptide" evidence="2">
    <location>
        <begin position="1"/>
        <end position="24"/>
    </location>
</feature>
<reference evidence="3" key="1">
    <citation type="submission" date="2021-06" db="EMBL/GenBank/DDBJ databases">
        <authorList>
            <person name="Hodson N. C."/>
            <person name="Mongue J. A."/>
            <person name="Jaron S. K."/>
        </authorList>
    </citation>
    <scope>NUCLEOTIDE SEQUENCE</scope>
</reference>
<dbReference type="AlphaFoldDB" id="A0A8J2KD06"/>
<sequence length="170" mass="18780">MIRRASSLVSTLCTVLILVYCVTGDDISNVKGFTNQTGISNSTSEIFQGRNKSFPDIPSPVREHKKHKTESEARACPYCSGTECTGVSGYVFEPMIIVKVFIALVLGSIVFFALLFFYKLWAFVDLPYETSVYYPPVSSSAYKPYGQARASSSPIVSLTKTILDALEKVY</sequence>
<dbReference type="EMBL" id="CAJVCH010319316">
    <property type="protein sequence ID" value="CAG7786518.1"/>
    <property type="molecule type" value="Genomic_DNA"/>
</dbReference>
<name>A0A8J2KD06_9HEXA</name>
<organism evidence="3 4">
    <name type="scientific">Allacma fusca</name>
    <dbReference type="NCBI Taxonomy" id="39272"/>
    <lineage>
        <taxon>Eukaryota</taxon>
        <taxon>Metazoa</taxon>
        <taxon>Ecdysozoa</taxon>
        <taxon>Arthropoda</taxon>
        <taxon>Hexapoda</taxon>
        <taxon>Collembola</taxon>
        <taxon>Symphypleona</taxon>
        <taxon>Sminthuridae</taxon>
        <taxon>Allacma</taxon>
    </lineage>
</organism>
<evidence type="ECO:0000256" key="2">
    <source>
        <dbReference type="SAM" id="SignalP"/>
    </source>
</evidence>
<evidence type="ECO:0000256" key="1">
    <source>
        <dbReference type="SAM" id="Phobius"/>
    </source>
</evidence>
<feature type="transmembrane region" description="Helical" evidence="1">
    <location>
        <begin position="96"/>
        <end position="118"/>
    </location>
</feature>
<keyword evidence="4" id="KW-1185">Reference proteome</keyword>
<proteinExistence type="predicted"/>
<feature type="chain" id="PRO_5035315783" evidence="2">
    <location>
        <begin position="25"/>
        <end position="170"/>
    </location>
</feature>
<dbReference type="Proteomes" id="UP000708208">
    <property type="component" value="Unassembled WGS sequence"/>
</dbReference>
<accession>A0A8J2KD06</accession>
<keyword evidence="1" id="KW-1133">Transmembrane helix</keyword>
<gene>
    <name evidence="3" type="ORF">AFUS01_LOCUS25083</name>
</gene>
<evidence type="ECO:0000313" key="3">
    <source>
        <dbReference type="EMBL" id="CAG7786518.1"/>
    </source>
</evidence>